<proteinExistence type="predicted"/>
<organism evidence="1 2">
    <name type="scientific">Enterocloster bolteae (strain ATCC BAA-613 / DSM 15670 / CCUG 46953 / JCM 12243 / WAL 16351)</name>
    <name type="common">Clostridium bolteae</name>
    <dbReference type="NCBI Taxonomy" id="411902"/>
    <lineage>
        <taxon>Bacteria</taxon>
        <taxon>Bacillati</taxon>
        <taxon>Bacillota</taxon>
        <taxon>Clostridia</taxon>
        <taxon>Lachnospirales</taxon>
        <taxon>Lachnospiraceae</taxon>
        <taxon>Enterocloster</taxon>
    </lineage>
</organism>
<dbReference type="Proteomes" id="UP000005396">
    <property type="component" value="Unassembled WGS sequence"/>
</dbReference>
<evidence type="ECO:0000313" key="1">
    <source>
        <dbReference type="EMBL" id="EDP18562.1"/>
    </source>
</evidence>
<dbReference type="AlphaFoldDB" id="A8RJI7"/>
<reference evidence="1 2" key="2">
    <citation type="submission" date="2007-09" db="EMBL/GenBank/DDBJ databases">
        <title>Draft genome sequence of Clostridium bolteae (ATCC BAA-613).</title>
        <authorList>
            <person name="Sudarsanam P."/>
            <person name="Ley R."/>
            <person name="Guruge J."/>
            <person name="Turnbaugh P.J."/>
            <person name="Mahowald M."/>
            <person name="Liep D."/>
            <person name="Gordon J."/>
        </authorList>
    </citation>
    <scope>NUCLEOTIDE SEQUENCE [LARGE SCALE GENOMIC DNA]</scope>
    <source>
        <strain evidence="2">ATCC BAA-613 / DSM 15670 / CCUG 46953 / JCM 12243 / WAL 16351</strain>
    </source>
</reference>
<protein>
    <submittedName>
        <fullName evidence="1">Uncharacterized protein</fullName>
    </submittedName>
</protein>
<comment type="caution">
    <text evidence="1">The sequence shown here is derived from an EMBL/GenBank/DDBJ whole genome shotgun (WGS) entry which is preliminary data.</text>
</comment>
<gene>
    <name evidence="1" type="ORF">CLOBOL_00924</name>
</gene>
<sequence>MVPSSRQMPVIRAVLNNSIPYIPGAVREKGYILVKSGRDST</sequence>
<dbReference type="HOGENOM" id="CLU_3267909_0_0_9"/>
<reference evidence="1 2" key="1">
    <citation type="submission" date="2007-08" db="EMBL/GenBank/DDBJ databases">
        <authorList>
            <person name="Fulton L."/>
            <person name="Clifton S."/>
            <person name="Fulton B."/>
            <person name="Xu J."/>
            <person name="Minx P."/>
            <person name="Pepin K.H."/>
            <person name="Johnson M."/>
            <person name="Thiruvilangam P."/>
            <person name="Bhonagiri V."/>
            <person name="Nash W.E."/>
            <person name="Mardis E.R."/>
            <person name="Wilson R.K."/>
        </authorList>
    </citation>
    <scope>NUCLEOTIDE SEQUENCE [LARGE SCALE GENOMIC DNA]</scope>
    <source>
        <strain evidence="2">ATCC BAA-613 / DSM 15670 / CCUG 46953 / JCM 12243 / WAL 16351</strain>
    </source>
</reference>
<evidence type="ECO:0000313" key="2">
    <source>
        <dbReference type="Proteomes" id="UP000005396"/>
    </source>
</evidence>
<dbReference type="EMBL" id="ABCC02000011">
    <property type="protein sequence ID" value="EDP18562.1"/>
    <property type="molecule type" value="Genomic_DNA"/>
</dbReference>
<dbReference type="PaxDb" id="411902-CLOBOL_00924"/>
<accession>A8RJI7</accession>
<name>A8RJI7_ENTBW</name>